<dbReference type="HAMAP" id="MF_00023">
    <property type="entry name" value="SmpB"/>
    <property type="match status" value="1"/>
</dbReference>
<dbReference type="InterPro" id="IPR020081">
    <property type="entry name" value="SsrA-bd_prot_CS"/>
</dbReference>
<dbReference type="GO" id="GO:0070929">
    <property type="term" value="P:trans-translation"/>
    <property type="evidence" value="ECO:0007669"/>
    <property type="project" value="UniProtKB-UniRule"/>
</dbReference>
<evidence type="ECO:0000256" key="2">
    <source>
        <dbReference type="ARBA" id="ARBA00022884"/>
    </source>
</evidence>
<name>A0A087M3Z3_9HYPH</name>
<dbReference type="AlphaFoldDB" id="A0A087M3Z3"/>
<dbReference type="EMBL" id="JQGC01000006">
    <property type="protein sequence ID" value="KFL31596.1"/>
    <property type="molecule type" value="Genomic_DNA"/>
</dbReference>
<evidence type="ECO:0000256" key="3">
    <source>
        <dbReference type="HAMAP-Rule" id="MF_00023"/>
    </source>
</evidence>
<dbReference type="PROSITE" id="PS01317">
    <property type="entry name" value="SSRP"/>
    <property type="match status" value="1"/>
</dbReference>
<dbReference type="GO" id="GO:0003723">
    <property type="term" value="F:RNA binding"/>
    <property type="evidence" value="ECO:0007669"/>
    <property type="project" value="UniProtKB-UniRule"/>
</dbReference>
<comment type="similarity">
    <text evidence="3">Belongs to the SmpB family.</text>
</comment>
<proteinExistence type="inferred from homology"/>
<keyword evidence="6" id="KW-1185">Reference proteome</keyword>
<accession>A0A087M3Z3</accession>
<dbReference type="GO" id="GO:0005829">
    <property type="term" value="C:cytosol"/>
    <property type="evidence" value="ECO:0007669"/>
    <property type="project" value="TreeGrafter"/>
</dbReference>
<comment type="function">
    <text evidence="3">Required for rescue of stalled ribosomes mediated by trans-translation. Binds to transfer-messenger RNA (tmRNA), required for stable association of tmRNA with ribosomes. tmRNA and SmpB together mimic tRNA shape, replacing the anticodon stem-loop with SmpB. tmRNA is encoded by the ssrA gene; the 2 termini fold to resemble tRNA(Ala) and it encodes a 'tag peptide', a short internal open reading frame. During trans-translation Ala-aminoacylated tmRNA acts like a tRNA, entering the A-site of stalled ribosomes, displacing the stalled mRNA. The ribosome then switches to translate the ORF on the tmRNA; the nascent peptide is terminated with the 'tag peptide' encoded by the tmRNA and targeted for degradation. The ribosome is freed to recommence translation, which seems to be the essential function of trans-translation.</text>
</comment>
<dbReference type="InterPro" id="IPR000037">
    <property type="entry name" value="SsrA-bd_prot"/>
</dbReference>
<dbReference type="Pfam" id="PF01668">
    <property type="entry name" value="SmpB"/>
    <property type="match status" value="1"/>
</dbReference>
<dbReference type="STRING" id="46914.JP75_08695"/>
<evidence type="ECO:0000256" key="4">
    <source>
        <dbReference type="SAM" id="MobiDB-lite"/>
    </source>
</evidence>
<evidence type="ECO:0000313" key="6">
    <source>
        <dbReference type="Proteomes" id="UP000028981"/>
    </source>
</evidence>
<keyword evidence="1 3" id="KW-0963">Cytoplasm</keyword>
<gene>
    <name evidence="3" type="primary">smpB</name>
    <name evidence="5" type="ORF">JP75_08695</name>
</gene>
<feature type="region of interest" description="Disordered" evidence="4">
    <location>
        <begin position="126"/>
        <end position="153"/>
    </location>
</feature>
<sequence length="153" mass="17451">MSHGLVAENRRARFDYEIGDTLEAGIELTGTEVKSLRMGKAQIAESYASPEKGELWLINSHVQEYLQGNRFNHQEKRPRKLLVSKKQLARLDQEVARAGNTIVPLKLYFNDQGRAKLLIGIGKGKKNFDKRATSRDRDWNRDKARIMKEGGRG</sequence>
<dbReference type="GO" id="GO:0070930">
    <property type="term" value="P:trans-translation-dependent protein tagging"/>
    <property type="evidence" value="ECO:0007669"/>
    <property type="project" value="TreeGrafter"/>
</dbReference>
<protein>
    <recommendedName>
        <fullName evidence="3">SsrA-binding protein</fullName>
    </recommendedName>
    <alternativeName>
        <fullName evidence="3">Small protein B</fullName>
    </alternativeName>
</protein>
<dbReference type="Proteomes" id="UP000028981">
    <property type="component" value="Unassembled WGS sequence"/>
</dbReference>
<dbReference type="Gene3D" id="2.40.280.10">
    <property type="match status" value="1"/>
</dbReference>
<keyword evidence="2 3" id="KW-0694">RNA-binding</keyword>
<dbReference type="NCBIfam" id="NF003843">
    <property type="entry name" value="PRK05422.1"/>
    <property type="match status" value="1"/>
</dbReference>
<comment type="caution">
    <text evidence="5">The sequence shown here is derived from an EMBL/GenBank/DDBJ whole genome shotgun (WGS) entry which is preliminary data.</text>
</comment>
<reference evidence="5 6" key="1">
    <citation type="submission" date="2014-08" db="EMBL/GenBank/DDBJ databases">
        <authorList>
            <person name="Hassan Y.I."/>
            <person name="Lepp D."/>
            <person name="Zhou T."/>
        </authorList>
    </citation>
    <scope>NUCLEOTIDE SEQUENCE [LARGE SCALE GENOMIC DNA]</scope>
    <source>
        <strain evidence="5 6">IFO13584</strain>
    </source>
</reference>
<dbReference type="CDD" id="cd09294">
    <property type="entry name" value="SmpB"/>
    <property type="match status" value="1"/>
</dbReference>
<evidence type="ECO:0000256" key="1">
    <source>
        <dbReference type="ARBA" id="ARBA00022490"/>
    </source>
</evidence>
<evidence type="ECO:0000313" key="5">
    <source>
        <dbReference type="EMBL" id="KFL31596.1"/>
    </source>
</evidence>
<dbReference type="PANTHER" id="PTHR30308:SF2">
    <property type="entry name" value="SSRA-BINDING PROTEIN"/>
    <property type="match status" value="1"/>
</dbReference>
<dbReference type="NCBIfam" id="TIGR00086">
    <property type="entry name" value="smpB"/>
    <property type="match status" value="1"/>
</dbReference>
<dbReference type="InterPro" id="IPR023620">
    <property type="entry name" value="SmpB"/>
</dbReference>
<dbReference type="PANTHER" id="PTHR30308">
    <property type="entry name" value="TMRNA-BINDING COMPONENT OF TRANS-TRANSLATION TAGGING COMPLEX"/>
    <property type="match status" value="1"/>
</dbReference>
<comment type="subcellular location">
    <subcellularLocation>
        <location evidence="3">Cytoplasm</location>
    </subcellularLocation>
    <text evidence="3">The tmRNA-SmpB complex associates with stalled 70S ribosomes.</text>
</comment>
<organism evidence="5 6">
    <name type="scientific">Devosia riboflavina</name>
    <dbReference type="NCBI Taxonomy" id="46914"/>
    <lineage>
        <taxon>Bacteria</taxon>
        <taxon>Pseudomonadati</taxon>
        <taxon>Pseudomonadota</taxon>
        <taxon>Alphaproteobacteria</taxon>
        <taxon>Hyphomicrobiales</taxon>
        <taxon>Devosiaceae</taxon>
        <taxon>Devosia</taxon>
    </lineage>
</organism>
<dbReference type="SUPFAM" id="SSF74982">
    <property type="entry name" value="Small protein B (SmpB)"/>
    <property type="match status" value="1"/>
</dbReference>